<dbReference type="GO" id="GO:0000288">
    <property type="term" value="P:nuclear-transcribed mRNA catabolic process, deadenylation-dependent decay"/>
    <property type="evidence" value="ECO:0007669"/>
    <property type="project" value="TreeGrafter"/>
</dbReference>
<dbReference type="SUPFAM" id="SSF56219">
    <property type="entry name" value="DNase I-like"/>
    <property type="match status" value="1"/>
</dbReference>
<keyword evidence="4" id="KW-1185">Reference proteome</keyword>
<dbReference type="InterPro" id="IPR005135">
    <property type="entry name" value="Endo/exonuclease/phosphatase"/>
</dbReference>
<feature type="region of interest" description="Disordered" evidence="1">
    <location>
        <begin position="710"/>
        <end position="737"/>
    </location>
</feature>
<dbReference type="EMBL" id="LGRX02008682">
    <property type="protein sequence ID" value="KAK3272998.1"/>
    <property type="molecule type" value="Genomic_DNA"/>
</dbReference>
<evidence type="ECO:0000259" key="2">
    <source>
        <dbReference type="Pfam" id="PF03372"/>
    </source>
</evidence>
<dbReference type="PANTHER" id="PTHR12121:SF37">
    <property type="entry name" value="2',5'-PHOSPHODIESTERASE 12"/>
    <property type="match status" value="1"/>
</dbReference>
<dbReference type="InterPro" id="IPR050410">
    <property type="entry name" value="CCR4/nocturin_mRNA_transcr"/>
</dbReference>
<dbReference type="InterPro" id="IPR036691">
    <property type="entry name" value="Endo/exonu/phosph_ase_sf"/>
</dbReference>
<feature type="domain" description="Endonuclease/exonuclease/phosphatase" evidence="2">
    <location>
        <begin position="310"/>
        <end position="559"/>
    </location>
</feature>
<feature type="region of interest" description="Disordered" evidence="1">
    <location>
        <begin position="596"/>
        <end position="648"/>
    </location>
</feature>
<dbReference type="Pfam" id="PF03372">
    <property type="entry name" value="Exo_endo_phos"/>
    <property type="match status" value="1"/>
</dbReference>
<comment type="caution">
    <text evidence="3">The sequence shown here is derived from an EMBL/GenBank/DDBJ whole genome shotgun (WGS) entry which is preliminary data.</text>
</comment>
<evidence type="ECO:0000313" key="3">
    <source>
        <dbReference type="EMBL" id="KAK3272998.1"/>
    </source>
</evidence>
<reference evidence="3 4" key="1">
    <citation type="journal article" date="2015" name="Genome Biol. Evol.">
        <title>Comparative Genomics of a Bacterivorous Green Alga Reveals Evolutionary Causalities and Consequences of Phago-Mixotrophic Mode of Nutrition.</title>
        <authorList>
            <person name="Burns J.A."/>
            <person name="Paasch A."/>
            <person name="Narechania A."/>
            <person name="Kim E."/>
        </authorList>
    </citation>
    <scope>NUCLEOTIDE SEQUENCE [LARGE SCALE GENOMIC DNA]</scope>
    <source>
        <strain evidence="3 4">PLY_AMNH</strain>
    </source>
</reference>
<dbReference type="Proteomes" id="UP001190700">
    <property type="component" value="Unassembled WGS sequence"/>
</dbReference>
<dbReference type="PANTHER" id="PTHR12121">
    <property type="entry name" value="CARBON CATABOLITE REPRESSOR PROTEIN 4"/>
    <property type="match status" value="1"/>
</dbReference>
<feature type="region of interest" description="Disordered" evidence="1">
    <location>
        <begin position="106"/>
        <end position="132"/>
    </location>
</feature>
<evidence type="ECO:0000256" key="1">
    <source>
        <dbReference type="SAM" id="MobiDB-lite"/>
    </source>
</evidence>
<proteinExistence type="predicted"/>
<dbReference type="GO" id="GO:0005739">
    <property type="term" value="C:mitochondrion"/>
    <property type="evidence" value="ECO:0007669"/>
    <property type="project" value="TreeGrafter"/>
</dbReference>
<feature type="compositionally biased region" description="Acidic residues" evidence="1">
    <location>
        <begin position="615"/>
        <end position="624"/>
    </location>
</feature>
<sequence>MNTWGAVFTRSFKATFATKSRQLPRNFSPTFSRRADIGRKRMEVVNCIRTVVDVQVPQKKAPECASNDELIEITVPSPAGPKLLQRSREEPVDKCLNRLRATLLKASRSGKPRKRDSKKREPQPISQLKQPDDVEVALVDADGNSVDGTLPNEIAWTAPGHRLSIGGLLYPLRLNAPSVGSIYVPARPMVGYPILPVPQGVKYCELQDLQWAWRKSKHRKHGSSEPEGSIISLQRLYIPTAEDAGSSLSVECIPTFNGERMEWSTTAEVAGPVVKLPARVDAEARATGMGPSPQSVAGTGIGIGGFRTVTYNILADAYCHTWDTLYPYLKAHFKDPSYRMQLALKDIQMLAPDIVALQECDTAWYERFFEPHMRHNGYEGSFMSKTGKTREGCALFVRSSCFQVVASEGVNIQLLAQEAARPRGNAEPAPPVGDGSEVTEIAGEVAAFIASDAALAKAWSNVTSVGQLGLMRAREADTARGVCVVNTHLFFHPGAPHIRQLQMHLLLEAAHSFIQRHAAQAGLEAGRVALVLCGDLNSGPHSAVVEYLRSGHVSAGHPVWVEGSLFRWGGVSSRASAAALLQELSAGTAFLAAMPESSREGRVGATGKRPRGEEVLQEEAEEEAEGRGGATGKEAEEERVLQERSRGKGCYRKEEAEGRKCYRKRLRRGGAGKEAEGRRGGAGKGAEERCWKEAEGKGCWGKRLRGEEGYGKEAEEGGAGERGLGKERRTGEDGTSEIAVEDGEAERRTMEEELQQREALIRVRACQSTILHHAASECAAVAAGEPCTQLENGKPPAEDVVCTHLKCGCTFKNCVLVADYTLRRELAALAAVPSLPQTREDIELRVQQLEEHVQRDVVAAIEAQQAEAALREQEEVWGSVQNGPLARRIGKGMRLSHGFHLQSGCGVPPFTNYVIGFQETLDWIWLDTALLQVSRAIEMPSVESVTEQVALPSSKYPSDHLLLACDVEFST</sequence>
<feature type="compositionally biased region" description="Basic and acidic residues" evidence="1">
    <location>
        <begin position="723"/>
        <end position="732"/>
    </location>
</feature>
<feature type="compositionally biased region" description="Basic and acidic residues" evidence="1">
    <location>
        <begin position="633"/>
        <end position="648"/>
    </location>
</feature>
<dbReference type="Gene3D" id="3.60.10.10">
    <property type="entry name" value="Endonuclease/exonuclease/phosphatase"/>
    <property type="match status" value="2"/>
</dbReference>
<evidence type="ECO:0000313" key="4">
    <source>
        <dbReference type="Proteomes" id="UP001190700"/>
    </source>
</evidence>
<protein>
    <recommendedName>
        <fullName evidence="2">Endonuclease/exonuclease/phosphatase domain-containing protein</fullName>
    </recommendedName>
</protein>
<accession>A0AAE0G7H3</accession>
<feature type="compositionally biased region" description="Basic residues" evidence="1">
    <location>
        <begin position="108"/>
        <end position="117"/>
    </location>
</feature>
<gene>
    <name evidence="3" type="ORF">CYMTET_18737</name>
</gene>
<dbReference type="AlphaFoldDB" id="A0AAE0G7H3"/>
<dbReference type="GO" id="GO:0000175">
    <property type="term" value="F:3'-5'-RNA exonuclease activity"/>
    <property type="evidence" value="ECO:0007669"/>
    <property type="project" value="TreeGrafter"/>
</dbReference>
<organism evidence="3 4">
    <name type="scientific">Cymbomonas tetramitiformis</name>
    <dbReference type="NCBI Taxonomy" id="36881"/>
    <lineage>
        <taxon>Eukaryota</taxon>
        <taxon>Viridiplantae</taxon>
        <taxon>Chlorophyta</taxon>
        <taxon>Pyramimonadophyceae</taxon>
        <taxon>Pyramimonadales</taxon>
        <taxon>Pyramimonadaceae</taxon>
        <taxon>Cymbomonas</taxon>
    </lineage>
</organism>
<name>A0AAE0G7H3_9CHLO</name>